<dbReference type="OrthoDB" id="136796at2"/>
<evidence type="ECO:0000313" key="3">
    <source>
        <dbReference type="Proteomes" id="UP000220922"/>
    </source>
</evidence>
<protein>
    <submittedName>
        <fullName evidence="2">Uncharacterized protein</fullName>
    </submittedName>
</protein>
<feature type="transmembrane region" description="Helical" evidence="1">
    <location>
        <begin position="390"/>
        <end position="412"/>
    </location>
</feature>
<feature type="transmembrane region" description="Helical" evidence="1">
    <location>
        <begin position="281"/>
        <end position="304"/>
    </location>
</feature>
<sequence length="666" mass="72582">MASAGWWRTLILVGLVVVGGNLLALRFGPVGYELALGERNGGAAAGPGFYEAEQSDLGVTYRWTADEARLTLRGPMTRAPVRLTVQLGGLPPGAEVPRVALLSLDEVPWTTLNAVEIPRQHHLLVPAGTLVRGTFRLDFSSMTTVVPPDPRPLGVRVDRVRLVWPAQQWLLPAPVVLVTQTSLLMLWLVVAQWLGVHRPWFTQREATGVAQGRGAAWQRIVGPVVAVLIALGLFTHTALEPWVAAPWQLRVLGGSIVATLMVWAAGQLVPRLQPGLSADTLRLLLLITFAALIVRLLGVLYPLFAGHDFYLHNRWMTLVQLGNLIIYDSPSEFGGRLVRVSPTIYTLLMPTTLLGGNRLALQYVPALLEGTTPLVVGLLALRFGQSERTAVVAAALIAMLPIQFTALYWGFVSQIVGQWLALVLLLVLAGALPTSWLARWWIGLLVTIIFLIHPGVLLLLGTCLGLVMVAEFVVWQRHSGLPWQQRWRDEALAWWRGWLVILVGAGLVALAVQYADTARLMLAGVMQGTPEATGGSPPDPAGIYRQIWVGLNASFAPFPLVLVGVGAGFLLWRTQARAQRIVGAWLGSAIIFLLVDLITWQQVRYGYFSVALVCIGMAALLTPLHRSWLGRLVIWVGIILVSGVGLWLWFAAIALGVKPSVNPLTH</sequence>
<organism evidence="2 3">
    <name type="scientific">Candidatus Chloroploca asiatica</name>
    <dbReference type="NCBI Taxonomy" id="1506545"/>
    <lineage>
        <taxon>Bacteria</taxon>
        <taxon>Bacillati</taxon>
        <taxon>Chloroflexota</taxon>
        <taxon>Chloroflexia</taxon>
        <taxon>Chloroflexales</taxon>
        <taxon>Chloroflexineae</taxon>
        <taxon>Oscillochloridaceae</taxon>
        <taxon>Candidatus Chloroploca</taxon>
    </lineage>
</organism>
<feature type="transmembrane region" description="Helical" evidence="1">
    <location>
        <begin position="6"/>
        <end position="25"/>
    </location>
</feature>
<feature type="transmembrane region" description="Helical" evidence="1">
    <location>
        <begin position="216"/>
        <end position="239"/>
    </location>
</feature>
<feature type="transmembrane region" description="Helical" evidence="1">
    <location>
        <begin position="495"/>
        <end position="515"/>
    </location>
</feature>
<keyword evidence="1" id="KW-1133">Transmembrane helix</keyword>
<feature type="transmembrane region" description="Helical" evidence="1">
    <location>
        <begin position="632"/>
        <end position="657"/>
    </location>
</feature>
<proteinExistence type="predicted"/>
<evidence type="ECO:0000256" key="1">
    <source>
        <dbReference type="SAM" id="Phobius"/>
    </source>
</evidence>
<dbReference type="AlphaFoldDB" id="A0A2H3KSK1"/>
<evidence type="ECO:0000313" key="2">
    <source>
        <dbReference type="EMBL" id="PDV96832.1"/>
    </source>
</evidence>
<feature type="transmembrane region" description="Helical" evidence="1">
    <location>
        <begin position="363"/>
        <end position="384"/>
    </location>
</feature>
<feature type="transmembrane region" description="Helical" evidence="1">
    <location>
        <begin position="169"/>
        <end position="196"/>
    </location>
</feature>
<feature type="transmembrane region" description="Helical" evidence="1">
    <location>
        <begin position="606"/>
        <end position="625"/>
    </location>
</feature>
<dbReference type="Proteomes" id="UP000220922">
    <property type="component" value="Unassembled WGS sequence"/>
</dbReference>
<reference evidence="2 3" key="1">
    <citation type="submission" date="2016-05" db="EMBL/GenBank/DDBJ databases">
        <authorList>
            <person name="Lavstsen T."/>
            <person name="Jespersen J.S."/>
        </authorList>
    </citation>
    <scope>NUCLEOTIDE SEQUENCE [LARGE SCALE GENOMIC DNA]</scope>
    <source>
        <strain evidence="2 3">B7-9</strain>
    </source>
</reference>
<accession>A0A2H3KSK1</accession>
<dbReference type="RefSeq" id="WP_097655059.1">
    <property type="nucleotide sequence ID" value="NZ_LYXE01000178.1"/>
</dbReference>
<feature type="transmembrane region" description="Helical" evidence="1">
    <location>
        <begin position="547"/>
        <end position="572"/>
    </location>
</feature>
<name>A0A2H3KSK1_9CHLR</name>
<feature type="transmembrane region" description="Helical" evidence="1">
    <location>
        <begin position="581"/>
        <end position="600"/>
    </location>
</feature>
<keyword evidence="1" id="KW-0812">Transmembrane</keyword>
<dbReference type="EMBL" id="LYXE01000178">
    <property type="protein sequence ID" value="PDV96832.1"/>
    <property type="molecule type" value="Genomic_DNA"/>
</dbReference>
<comment type="caution">
    <text evidence="2">The sequence shown here is derived from an EMBL/GenBank/DDBJ whole genome shotgun (WGS) entry which is preliminary data.</text>
</comment>
<keyword evidence="1" id="KW-0472">Membrane</keyword>
<feature type="transmembrane region" description="Helical" evidence="1">
    <location>
        <begin position="448"/>
        <end position="474"/>
    </location>
</feature>
<gene>
    <name evidence="2" type="ORF">A9Q02_20180</name>
</gene>
<feature type="transmembrane region" description="Helical" evidence="1">
    <location>
        <begin position="419"/>
        <end position="442"/>
    </location>
</feature>
<feature type="transmembrane region" description="Helical" evidence="1">
    <location>
        <begin position="251"/>
        <end position="269"/>
    </location>
</feature>
<keyword evidence="3" id="KW-1185">Reference proteome</keyword>